<reference evidence="3" key="1">
    <citation type="submission" date="2017-10" db="EMBL/GenBank/DDBJ databases">
        <title>Kefir isolates.</title>
        <authorList>
            <person name="Kim Y."/>
            <person name="Blasche S."/>
        </authorList>
    </citation>
    <scope>NUCLEOTIDE SEQUENCE [LARGE SCALE GENOMIC DNA]</scope>
    <source>
        <strain evidence="3">OG2-2</strain>
    </source>
</reference>
<keyword evidence="1" id="KW-0812">Transmembrane</keyword>
<name>A0A2A8D8D9_9MICC</name>
<gene>
    <name evidence="3" type="ORF">CRM92_03225</name>
</gene>
<comment type="caution">
    <text evidence="3">The sequence shown here is derived from an EMBL/GenBank/DDBJ whole genome shotgun (WGS) entry which is preliminary data.</text>
</comment>
<feature type="transmembrane region" description="Helical" evidence="1">
    <location>
        <begin position="23"/>
        <end position="45"/>
    </location>
</feature>
<dbReference type="Proteomes" id="UP000219947">
    <property type="component" value="Unassembled WGS sequence"/>
</dbReference>
<dbReference type="AlphaFoldDB" id="A0A2A8D8D9"/>
<evidence type="ECO:0000259" key="2">
    <source>
        <dbReference type="Pfam" id="PF07811"/>
    </source>
</evidence>
<organism evidence="3 4">
    <name type="scientific">Rothia dentocariosa</name>
    <dbReference type="NCBI Taxonomy" id="2047"/>
    <lineage>
        <taxon>Bacteria</taxon>
        <taxon>Bacillati</taxon>
        <taxon>Actinomycetota</taxon>
        <taxon>Actinomycetes</taxon>
        <taxon>Micrococcales</taxon>
        <taxon>Micrococcaceae</taxon>
        <taxon>Rothia</taxon>
    </lineage>
</organism>
<evidence type="ECO:0000313" key="4">
    <source>
        <dbReference type="Proteomes" id="UP000219947"/>
    </source>
</evidence>
<evidence type="ECO:0000313" key="3">
    <source>
        <dbReference type="EMBL" id="PEN17047.1"/>
    </source>
</evidence>
<accession>A0A2A8D8D9</accession>
<protein>
    <submittedName>
        <fullName evidence="3">Pilus assembly protein TadE</fullName>
    </submittedName>
</protein>
<proteinExistence type="predicted"/>
<evidence type="ECO:0000256" key="1">
    <source>
        <dbReference type="SAM" id="Phobius"/>
    </source>
</evidence>
<keyword evidence="4" id="KW-1185">Reference proteome</keyword>
<keyword evidence="1" id="KW-1133">Transmembrane helix</keyword>
<dbReference type="EMBL" id="PDEV01000001">
    <property type="protein sequence ID" value="PEN17047.1"/>
    <property type="molecule type" value="Genomic_DNA"/>
</dbReference>
<feature type="domain" description="TadE-like" evidence="2">
    <location>
        <begin position="17"/>
        <end position="59"/>
    </location>
</feature>
<sequence>MSRHQKQELAASPSERGDASTEFVMVSALLVLLTVAILQVSYAFYTRNILLDAASAGARYGTLYDRTPEEGQERAEQIIRGNLPENYAQDVHTSVYVDPSGIRILEVHITAPLPVLGPWGFPGSISVSGHAAYIQS</sequence>
<dbReference type="InterPro" id="IPR012495">
    <property type="entry name" value="TadE-like_dom"/>
</dbReference>
<keyword evidence="1" id="KW-0472">Membrane</keyword>
<dbReference type="Pfam" id="PF07811">
    <property type="entry name" value="TadE"/>
    <property type="match status" value="1"/>
</dbReference>
<dbReference type="RefSeq" id="WP_080976585.1">
    <property type="nucleotide sequence ID" value="NZ_CAURLQ010000005.1"/>
</dbReference>